<dbReference type="OrthoDB" id="2432114at2759"/>
<name>A0A9P6KC18_9FUNG</name>
<protein>
    <submittedName>
        <fullName evidence="1">Uncharacterized protein</fullName>
    </submittedName>
</protein>
<accession>A0A9P6KC18</accession>
<evidence type="ECO:0000313" key="1">
    <source>
        <dbReference type="EMBL" id="KAF9579894.1"/>
    </source>
</evidence>
<dbReference type="Proteomes" id="UP000780801">
    <property type="component" value="Unassembled WGS sequence"/>
</dbReference>
<gene>
    <name evidence="1" type="ORF">BGW38_003663</name>
</gene>
<evidence type="ECO:0000313" key="2">
    <source>
        <dbReference type="Proteomes" id="UP000780801"/>
    </source>
</evidence>
<keyword evidence="2" id="KW-1185">Reference proteome</keyword>
<sequence>MTNNEDAKFLEDARGLKDGQISWIDVPFPYDSKWDLSGPYAAHFKQYHSLFVGEGDMPKVPSLMTYCTATHEPELSNDLHSHRVYWHSMVLRPEKWVISKDHNGLNPINGTDSLGKVTIETTEETTLVFKNSIEFDSSVTISGGEGPVSGSATLKLNASRNWTKSIAVKVIKMEQTEQGCSYQPTNMYAQLHCKVIASQKGSFMVSSFYDYDVVCTNPRGVEVKPEYRTSSLESAGSIGSMQSLYSAFGKDIELRSYENGDTWQKATLTKLKLVVDPLTANLNITGSAHRFKLVGSLVTSSSWKETRDLLDNYYRALHSNSEFERFWAEKVAGAYTDMGKLDDYRVLRGEDAGHDDEEIAYSPGNLVKVWRVTVRGDGKWMPKES</sequence>
<comment type="caution">
    <text evidence="1">The sequence shown here is derived from an EMBL/GenBank/DDBJ whole genome shotgun (WGS) entry which is preliminary data.</text>
</comment>
<organism evidence="1 2">
    <name type="scientific">Lunasporangiospora selenospora</name>
    <dbReference type="NCBI Taxonomy" id="979761"/>
    <lineage>
        <taxon>Eukaryota</taxon>
        <taxon>Fungi</taxon>
        <taxon>Fungi incertae sedis</taxon>
        <taxon>Mucoromycota</taxon>
        <taxon>Mortierellomycotina</taxon>
        <taxon>Mortierellomycetes</taxon>
        <taxon>Mortierellales</taxon>
        <taxon>Mortierellaceae</taxon>
        <taxon>Lunasporangiospora</taxon>
    </lineage>
</organism>
<proteinExistence type="predicted"/>
<dbReference type="EMBL" id="JAABOA010002419">
    <property type="protein sequence ID" value="KAF9579894.1"/>
    <property type="molecule type" value="Genomic_DNA"/>
</dbReference>
<dbReference type="AlphaFoldDB" id="A0A9P6KC18"/>
<reference evidence="1" key="1">
    <citation type="journal article" date="2020" name="Fungal Divers.">
        <title>Resolving the Mortierellaceae phylogeny through synthesis of multi-gene phylogenetics and phylogenomics.</title>
        <authorList>
            <person name="Vandepol N."/>
            <person name="Liber J."/>
            <person name="Desiro A."/>
            <person name="Na H."/>
            <person name="Kennedy M."/>
            <person name="Barry K."/>
            <person name="Grigoriev I.V."/>
            <person name="Miller A.N."/>
            <person name="O'Donnell K."/>
            <person name="Stajich J.E."/>
            <person name="Bonito G."/>
        </authorList>
    </citation>
    <scope>NUCLEOTIDE SEQUENCE</scope>
    <source>
        <strain evidence="1">KOD1015</strain>
    </source>
</reference>